<reference evidence="3 4" key="1">
    <citation type="journal article" date="2012" name="ISME J.">
        <title>Genomic insights to SAR86, an abundant and uncultivated marine bacterial lineage.</title>
        <authorList>
            <person name="Dupont C.L."/>
            <person name="Rusch D.B."/>
            <person name="Yooseph S."/>
            <person name="Lombardo M.J."/>
            <person name="Richter R.A."/>
            <person name="Valas R."/>
            <person name="Novotny M."/>
            <person name="Yee-Greenbaum J."/>
            <person name="Selengut J.D."/>
            <person name="Haft D.H."/>
            <person name="Halpern A.L."/>
            <person name="Lasken R.S."/>
            <person name="Nealson K."/>
            <person name="Friedman R."/>
            <person name="Venter J.C."/>
        </authorList>
    </citation>
    <scope>NUCLEOTIDE SEQUENCE [LARGE SCALE GENOMIC DNA]</scope>
</reference>
<dbReference type="Proteomes" id="UP000010305">
    <property type="component" value="Unassembled WGS sequence"/>
</dbReference>
<dbReference type="SUPFAM" id="SSF69593">
    <property type="entry name" value="Glycerol-3-phosphate (1)-acyltransferase"/>
    <property type="match status" value="1"/>
</dbReference>
<keyword evidence="1" id="KW-0472">Membrane</keyword>
<sequence>MESVKLTVIGILTFFLILIELIIGFGTLTLINIPRIIIPFKFFKIFLAKVSNQIGDITVYGLKLIMLLMHGNTIQVINEQKFDSNTWYMAMSNHQSWADIFVLLVTANHRIPLLKFFMKKELWWIPFVFLANQTLNMPFVNRHSKEAIKKNPSLRHKDYKNTLKSCKRFLRTPSTIFSYAEGTRFTDEKHALQGKKYKNLLSPKVGGMATALSAMPNIDTLIDFSLVYKSNKRGAWSFLTGEMKDVKVFIKSYAVPTHLKHRNYSEDEKYRDEFKTWIEEIWIEKDQKISELKF</sequence>
<keyword evidence="3" id="KW-0808">Transferase</keyword>
<dbReference type="HOGENOM" id="CLU_054727_0_0_6"/>
<proteinExistence type="predicted"/>
<name>J5KGV6_9GAMM</name>
<dbReference type="PANTHER" id="PTHR10983:SF16">
    <property type="entry name" value="LYSOCARDIOLIPIN ACYLTRANSFERASE 1"/>
    <property type="match status" value="1"/>
</dbReference>
<dbReference type="PANTHER" id="PTHR10983">
    <property type="entry name" value="1-ACYLGLYCEROL-3-PHOSPHATE ACYLTRANSFERASE-RELATED"/>
    <property type="match status" value="1"/>
</dbReference>
<protein>
    <submittedName>
        <fullName evidence="3">Phospholipid/glycerol acyltransferase</fullName>
    </submittedName>
</protein>
<feature type="transmembrane region" description="Helical" evidence="1">
    <location>
        <begin position="6"/>
        <end position="33"/>
    </location>
</feature>
<keyword evidence="1" id="KW-1133">Transmembrane helix</keyword>
<evidence type="ECO:0000256" key="1">
    <source>
        <dbReference type="SAM" id="Phobius"/>
    </source>
</evidence>
<dbReference type="NCBIfam" id="NF010621">
    <property type="entry name" value="PRK14014.1"/>
    <property type="match status" value="1"/>
</dbReference>
<gene>
    <name evidence="3" type="ORF">NT01SARS_0800</name>
</gene>
<dbReference type="InterPro" id="IPR002123">
    <property type="entry name" value="Plipid/glycerol_acylTrfase"/>
</dbReference>
<dbReference type="EMBL" id="JH611156">
    <property type="protein sequence ID" value="EJP72301.1"/>
    <property type="molecule type" value="Genomic_DNA"/>
</dbReference>
<keyword evidence="1" id="KW-0812">Transmembrane</keyword>
<evidence type="ECO:0000313" key="4">
    <source>
        <dbReference type="Proteomes" id="UP000010305"/>
    </source>
</evidence>
<dbReference type="AlphaFoldDB" id="J5KGV6"/>
<accession>J5KGV6</accession>
<keyword evidence="3" id="KW-0012">Acyltransferase</keyword>
<organism evidence="3 4">
    <name type="scientific">SAR86 cluster bacterium SAR86A</name>
    <dbReference type="NCBI Taxonomy" id="1123866"/>
    <lineage>
        <taxon>Bacteria</taxon>
        <taxon>Pseudomonadati</taxon>
        <taxon>Pseudomonadota</taxon>
        <taxon>Gammaproteobacteria</taxon>
        <taxon>SAR86 cluster</taxon>
    </lineage>
</organism>
<dbReference type="Pfam" id="PF01553">
    <property type="entry name" value="Acyltransferase"/>
    <property type="match status" value="1"/>
</dbReference>
<feature type="domain" description="Phospholipid/glycerol acyltransferase" evidence="2">
    <location>
        <begin position="88"/>
        <end position="229"/>
    </location>
</feature>
<dbReference type="CDD" id="cd07990">
    <property type="entry name" value="LPLAT_LCLAT1-like"/>
    <property type="match status" value="1"/>
</dbReference>
<evidence type="ECO:0000313" key="3">
    <source>
        <dbReference type="EMBL" id="EJP72301.1"/>
    </source>
</evidence>
<evidence type="ECO:0000259" key="2">
    <source>
        <dbReference type="SMART" id="SM00563"/>
    </source>
</evidence>
<dbReference type="GO" id="GO:0016746">
    <property type="term" value="F:acyltransferase activity"/>
    <property type="evidence" value="ECO:0007669"/>
    <property type="project" value="UniProtKB-KW"/>
</dbReference>
<dbReference type="SMART" id="SM00563">
    <property type="entry name" value="PlsC"/>
    <property type="match status" value="1"/>
</dbReference>
<dbReference type="STRING" id="1123866.NT01SARS_0800"/>